<dbReference type="NCBIfam" id="TIGR00447">
    <property type="entry name" value="pth"/>
    <property type="match status" value="1"/>
</dbReference>
<evidence type="ECO:0000256" key="8">
    <source>
        <dbReference type="RuleBase" id="RU000673"/>
    </source>
</evidence>
<dbReference type="EMBL" id="GL379653">
    <property type="protein sequence ID" value="EFL91376.1"/>
    <property type="molecule type" value="Genomic_DNA"/>
</dbReference>
<keyword evidence="4 7" id="KW-0694">RNA-binding</keyword>
<keyword evidence="7" id="KW-0963">Cytoplasm</keyword>
<sequence>MKPIKLIVGLANPGSQYAETRHNAGAWFVENLAKRYNQSLQKNSKLLGYTAQIKIVNHEIRLLIPTTFMNLSGNAVKAMTNFYHFLAEEILVVHDELDFLPGVAKFKFGGGNGGHNGLKRYPKKKLDNNANFHRLRIGIGHPGERSKVMDFVLSPPPLSEKKRIDDAIDESLRCTELIFKENMATAIQNLHSFRINK</sequence>
<comment type="similarity">
    <text evidence="5 7 9">Belongs to the PTH family.</text>
</comment>
<dbReference type="GO" id="GO:0005737">
    <property type="term" value="C:cytoplasm"/>
    <property type="evidence" value="ECO:0007669"/>
    <property type="project" value="UniProtKB-SubCell"/>
</dbReference>
<evidence type="ECO:0000256" key="5">
    <source>
        <dbReference type="ARBA" id="ARBA00038063"/>
    </source>
</evidence>
<keyword evidence="3 7" id="KW-0378">Hydrolase</keyword>
<evidence type="ECO:0000313" key="11">
    <source>
        <dbReference type="Proteomes" id="UP000005726"/>
    </source>
</evidence>
<dbReference type="Pfam" id="PF01195">
    <property type="entry name" value="Pept_tRNA_hydro"/>
    <property type="match status" value="1"/>
</dbReference>
<dbReference type="Gene3D" id="3.40.50.1470">
    <property type="entry name" value="Peptidyl-tRNA hydrolase"/>
    <property type="match status" value="1"/>
</dbReference>
<dbReference type="HOGENOM" id="CLU_062456_3_1_6"/>
<dbReference type="GO" id="GO:0004045">
    <property type="term" value="F:peptidyl-tRNA hydrolase activity"/>
    <property type="evidence" value="ECO:0007669"/>
    <property type="project" value="UniProtKB-UniRule"/>
</dbReference>
<keyword evidence="11" id="KW-1185">Reference proteome</keyword>
<dbReference type="GO" id="GO:0000049">
    <property type="term" value="F:tRNA binding"/>
    <property type="evidence" value="ECO:0007669"/>
    <property type="project" value="UniProtKB-UniRule"/>
</dbReference>
<comment type="subcellular location">
    <subcellularLocation>
        <location evidence="7">Cytoplasm</location>
    </subcellularLocation>
</comment>
<name>E0WUE3_9ENTR</name>
<dbReference type="PROSITE" id="PS01195">
    <property type="entry name" value="PEPT_TRNA_HYDROL_1"/>
    <property type="match status" value="1"/>
</dbReference>
<dbReference type="SUPFAM" id="SSF53178">
    <property type="entry name" value="Peptidyl-tRNA hydrolase-like"/>
    <property type="match status" value="1"/>
</dbReference>
<dbReference type="PANTHER" id="PTHR17224">
    <property type="entry name" value="PEPTIDYL-TRNA HYDROLASE"/>
    <property type="match status" value="1"/>
</dbReference>
<dbReference type="GO" id="GO:0072344">
    <property type="term" value="P:rescue of stalled ribosome"/>
    <property type="evidence" value="ECO:0007669"/>
    <property type="project" value="UniProtKB-UniRule"/>
</dbReference>
<comment type="function">
    <text evidence="7">Hydrolyzes ribosome-free peptidyl-tRNAs (with 1 or more amino acids incorporated), which drop off the ribosome during protein synthesis, or as a result of ribosome stalling.</text>
</comment>
<comment type="subunit">
    <text evidence="7">Monomer.</text>
</comment>
<dbReference type="AlphaFoldDB" id="E0WUE3"/>
<proteinExistence type="inferred from homology"/>
<reference evidence="10" key="1">
    <citation type="journal article" date="2009" name="Environ. Microbiol.">
        <title>Dynamics of genome evolution in facultative symbionts of aphids.</title>
        <authorList>
            <person name="Degnan P.H."/>
            <person name="Leonardo T.E."/>
            <person name="Cass B.N."/>
            <person name="Hurwitz B."/>
            <person name="Stern D."/>
            <person name="Gibbs R.A."/>
            <person name="Richards S."/>
            <person name="Moran N.A."/>
        </authorList>
    </citation>
    <scope>NUCLEOTIDE SEQUENCE [LARGE SCALE GENOMIC DNA]</scope>
    <source>
        <strain evidence="10">LSR1</strain>
    </source>
</reference>
<dbReference type="InterPro" id="IPR001328">
    <property type="entry name" value="Pept_tRNA_hydro"/>
</dbReference>
<accession>E0WUE3</accession>
<dbReference type="InterPro" id="IPR018171">
    <property type="entry name" value="Pept_tRNA_hydro_CS"/>
</dbReference>
<comment type="catalytic activity">
    <reaction evidence="7 8">
        <text>an N-acyl-L-alpha-aminoacyl-tRNA + H2O = an N-acyl-L-amino acid + a tRNA + H(+)</text>
        <dbReference type="Rhea" id="RHEA:54448"/>
        <dbReference type="Rhea" id="RHEA-COMP:10123"/>
        <dbReference type="Rhea" id="RHEA-COMP:13883"/>
        <dbReference type="ChEBI" id="CHEBI:15377"/>
        <dbReference type="ChEBI" id="CHEBI:15378"/>
        <dbReference type="ChEBI" id="CHEBI:59874"/>
        <dbReference type="ChEBI" id="CHEBI:78442"/>
        <dbReference type="ChEBI" id="CHEBI:138191"/>
        <dbReference type="EC" id="3.1.1.29"/>
    </reaction>
</comment>
<evidence type="ECO:0000313" key="10">
    <source>
        <dbReference type="EMBL" id="EFL91376.1"/>
    </source>
</evidence>
<organism evidence="10 11">
    <name type="scientific">Candidatus Regiella insecticola LSR1</name>
    <dbReference type="NCBI Taxonomy" id="663321"/>
    <lineage>
        <taxon>Bacteria</taxon>
        <taxon>Pseudomonadati</taxon>
        <taxon>Pseudomonadota</taxon>
        <taxon>Gammaproteobacteria</taxon>
        <taxon>Enterobacterales</taxon>
        <taxon>Enterobacteriaceae</taxon>
        <taxon>aphid secondary symbionts</taxon>
        <taxon>Candidatus Regiella</taxon>
    </lineage>
</organism>
<evidence type="ECO:0000256" key="9">
    <source>
        <dbReference type="RuleBase" id="RU004320"/>
    </source>
</evidence>
<evidence type="ECO:0000256" key="3">
    <source>
        <dbReference type="ARBA" id="ARBA00022801"/>
    </source>
</evidence>
<feature type="binding site" evidence="7">
    <location>
        <position position="70"/>
    </location>
    <ligand>
        <name>tRNA</name>
        <dbReference type="ChEBI" id="CHEBI:17843"/>
    </ligand>
</feature>
<evidence type="ECO:0000256" key="4">
    <source>
        <dbReference type="ARBA" id="ARBA00022884"/>
    </source>
</evidence>
<evidence type="ECO:0000256" key="7">
    <source>
        <dbReference type="HAMAP-Rule" id="MF_00083"/>
    </source>
</evidence>
<dbReference type="EC" id="3.1.1.29" evidence="1 7"/>
<protein>
    <recommendedName>
        <fullName evidence="6 7">Peptidyl-tRNA hydrolase</fullName>
        <shortName evidence="7">Pth</shortName>
        <ecNumber evidence="1 7">3.1.1.29</ecNumber>
    </recommendedName>
</protein>
<dbReference type="GO" id="GO:0006515">
    <property type="term" value="P:protein quality control for misfolded or incompletely synthesized proteins"/>
    <property type="evidence" value="ECO:0007669"/>
    <property type="project" value="UniProtKB-UniRule"/>
</dbReference>
<feature type="binding site" evidence="7">
    <location>
        <position position="17"/>
    </location>
    <ligand>
        <name>tRNA</name>
        <dbReference type="ChEBI" id="CHEBI:17843"/>
    </ligand>
</feature>
<feature type="binding site" evidence="7">
    <location>
        <position position="116"/>
    </location>
    <ligand>
        <name>tRNA</name>
        <dbReference type="ChEBI" id="CHEBI:17843"/>
    </ligand>
</feature>
<dbReference type="Proteomes" id="UP000005726">
    <property type="component" value="Unassembled WGS sequence"/>
</dbReference>
<dbReference type="eggNOG" id="COG0193">
    <property type="taxonomic scope" value="Bacteria"/>
</dbReference>
<dbReference type="STRING" id="663321.REG_1720"/>
<feature type="active site" description="Proton acceptor" evidence="7">
    <location>
        <position position="22"/>
    </location>
</feature>
<feature type="site" description="Discriminates between blocked and unblocked aminoacyl-tRNA" evidence="7">
    <location>
        <position position="12"/>
    </location>
</feature>
<evidence type="ECO:0000256" key="1">
    <source>
        <dbReference type="ARBA" id="ARBA00013260"/>
    </source>
</evidence>
<dbReference type="HAMAP" id="MF_00083">
    <property type="entry name" value="Pept_tRNA_hydro_bact"/>
    <property type="match status" value="1"/>
</dbReference>
<evidence type="ECO:0000256" key="2">
    <source>
        <dbReference type="ARBA" id="ARBA00022555"/>
    </source>
</evidence>
<dbReference type="RefSeq" id="WP_006705332.1">
    <property type="nucleotide sequence ID" value="NZ_CAWLGB010000065.1"/>
</dbReference>
<feature type="binding site" evidence="7">
    <location>
        <position position="68"/>
    </location>
    <ligand>
        <name>tRNA</name>
        <dbReference type="ChEBI" id="CHEBI:17843"/>
    </ligand>
</feature>
<comment type="function">
    <text evidence="7">Catalyzes the release of premature peptidyl moieties from peptidyl-tRNA molecules trapped in stalled 50S ribosomal subunits, and thus maintains levels of free tRNAs and 50S ribosomes.</text>
</comment>
<dbReference type="CDD" id="cd00462">
    <property type="entry name" value="PTH"/>
    <property type="match status" value="1"/>
</dbReference>
<dbReference type="FunFam" id="3.40.50.1470:FF:000001">
    <property type="entry name" value="Peptidyl-tRNA hydrolase"/>
    <property type="match status" value="1"/>
</dbReference>
<keyword evidence="2 7" id="KW-0820">tRNA-binding</keyword>
<feature type="site" description="Stabilizes the basic form of H active site to accept a proton" evidence="7">
    <location>
        <position position="95"/>
    </location>
</feature>
<dbReference type="InterPro" id="IPR036416">
    <property type="entry name" value="Pept_tRNA_hydro_sf"/>
</dbReference>
<gene>
    <name evidence="7 10" type="primary">pth</name>
    <name evidence="10" type="ORF">REG_1720</name>
</gene>
<dbReference type="PANTHER" id="PTHR17224:SF1">
    <property type="entry name" value="PEPTIDYL-TRNA HYDROLASE"/>
    <property type="match status" value="1"/>
</dbReference>
<evidence type="ECO:0000256" key="6">
    <source>
        <dbReference type="ARBA" id="ARBA00050038"/>
    </source>
</evidence>